<proteinExistence type="predicted"/>
<feature type="region of interest" description="Disordered" evidence="1">
    <location>
        <begin position="1"/>
        <end position="22"/>
    </location>
</feature>
<accession>A0A1B6GU43</accession>
<dbReference type="AlphaFoldDB" id="A0A1B6GU43"/>
<sequence length="252" mass="28679">MEETTQPNDVQPETGLKQSENLQEKINEMWKTIEELKRRVAEERELLQKERAENERMMKTQERLVGKLSMLHLPNCPAYTPPCPVHPFRSQQFTVADQAIGQRESITHGDHLLNTLKMMGRGLDPIGGLSDEEIFGVRNFRNEHLFGSGHFCERSQQNEKSILDDRTAAGQRPSTAPPKHINSDPKVLQCDFTHLLSEKWRLGLTKGPTNDQEAAGVSTCEEQMRLDSFPYRVGETHQLAQLSDPSDLFGDM</sequence>
<evidence type="ECO:0000256" key="1">
    <source>
        <dbReference type="SAM" id="MobiDB-lite"/>
    </source>
</evidence>
<evidence type="ECO:0000313" key="2">
    <source>
        <dbReference type="EMBL" id="JAS65952.1"/>
    </source>
</evidence>
<feature type="compositionally biased region" description="Polar residues" evidence="1">
    <location>
        <begin position="1"/>
        <end position="21"/>
    </location>
</feature>
<protein>
    <submittedName>
        <fullName evidence="2">Uncharacterized protein</fullName>
    </submittedName>
</protein>
<name>A0A1B6GU43_9HEMI</name>
<organism evidence="2">
    <name type="scientific">Cuerna arida</name>
    <dbReference type="NCBI Taxonomy" id="1464854"/>
    <lineage>
        <taxon>Eukaryota</taxon>
        <taxon>Metazoa</taxon>
        <taxon>Ecdysozoa</taxon>
        <taxon>Arthropoda</taxon>
        <taxon>Hexapoda</taxon>
        <taxon>Insecta</taxon>
        <taxon>Pterygota</taxon>
        <taxon>Neoptera</taxon>
        <taxon>Paraneoptera</taxon>
        <taxon>Hemiptera</taxon>
        <taxon>Auchenorrhyncha</taxon>
        <taxon>Membracoidea</taxon>
        <taxon>Cicadellidae</taxon>
        <taxon>Cicadellinae</taxon>
        <taxon>Proconiini</taxon>
        <taxon>Cuerna</taxon>
    </lineage>
</organism>
<dbReference type="EMBL" id="GECZ01003817">
    <property type="protein sequence ID" value="JAS65952.1"/>
    <property type="molecule type" value="Transcribed_RNA"/>
</dbReference>
<feature type="region of interest" description="Disordered" evidence="1">
    <location>
        <begin position="165"/>
        <end position="184"/>
    </location>
</feature>
<gene>
    <name evidence="2" type="ORF">g.27030</name>
</gene>
<reference evidence="2" key="1">
    <citation type="submission" date="2015-11" db="EMBL/GenBank/DDBJ databases">
        <title>De novo transcriptome assembly of four potential Pierce s Disease insect vectors from Arizona vineyards.</title>
        <authorList>
            <person name="Tassone E.E."/>
        </authorList>
    </citation>
    <scope>NUCLEOTIDE SEQUENCE</scope>
</reference>